<dbReference type="CDD" id="cd06558">
    <property type="entry name" value="crotonase-like"/>
    <property type="match status" value="1"/>
</dbReference>
<dbReference type="PANTHER" id="PTHR42964">
    <property type="entry name" value="ENOYL-COA HYDRATASE"/>
    <property type="match status" value="1"/>
</dbReference>
<evidence type="ECO:0000313" key="4">
    <source>
        <dbReference type="Proteomes" id="UP000809290"/>
    </source>
</evidence>
<name>A0ABS2SKU2_9MICO</name>
<organism evidence="3 4">
    <name type="scientific">Brevibacterium paucivorans</name>
    <dbReference type="NCBI Taxonomy" id="170994"/>
    <lineage>
        <taxon>Bacteria</taxon>
        <taxon>Bacillati</taxon>
        <taxon>Actinomycetota</taxon>
        <taxon>Actinomycetes</taxon>
        <taxon>Micrococcales</taxon>
        <taxon>Brevibacteriaceae</taxon>
        <taxon>Brevibacterium</taxon>
    </lineage>
</organism>
<evidence type="ECO:0000313" key="3">
    <source>
        <dbReference type="EMBL" id="MBM7815903.1"/>
    </source>
</evidence>
<dbReference type="InterPro" id="IPR014748">
    <property type="entry name" value="Enoyl-CoA_hydra_C"/>
</dbReference>
<dbReference type="EMBL" id="JAFBCP010000001">
    <property type="protein sequence ID" value="MBM7815903.1"/>
    <property type="molecule type" value="Genomic_DNA"/>
</dbReference>
<dbReference type="Gene3D" id="1.10.12.10">
    <property type="entry name" value="Lyase 2-enoyl-coa Hydratase, Chain A, domain 2"/>
    <property type="match status" value="1"/>
</dbReference>
<accession>A0ABS2SKU2</accession>
<dbReference type="InterPro" id="IPR018376">
    <property type="entry name" value="Enoyl-CoA_hyd/isom_CS"/>
</dbReference>
<evidence type="ECO:0000256" key="2">
    <source>
        <dbReference type="RuleBase" id="RU003707"/>
    </source>
</evidence>
<gene>
    <name evidence="3" type="ORF">JOE56_000597</name>
</gene>
<comment type="caution">
    <text evidence="3">The sequence shown here is derived from an EMBL/GenBank/DDBJ whole genome shotgun (WGS) entry which is preliminary data.</text>
</comment>
<dbReference type="Gene3D" id="3.90.226.10">
    <property type="entry name" value="2-enoyl-CoA Hydratase, Chain A, domain 1"/>
    <property type="match status" value="1"/>
</dbReference>
<dbReference type="InterPro" id="IPR029045">
    <property type="entry name" value="ClpP/crotonase-like_dom_sf"/>
</dbReference>
<reference evidence="3 4" key="1">
    <citation type="submission" date="2021-01" db="EMBL/GenBank/DDBJ databases">
        <title>Sequencing the genomes of 1000 actinobacteria strains.</title>
        <authorList>
            <person name="Klenk H.-P."/>
        </authorList>
    </citation>
    <scope>NUCLEOTIDE SEQUENCE [LARGE SCALE GENOMIC DNA]</scope>
    <source>
        <strain evidence="3 4">DSM 13657</strain>
    </source>
</reference>
<dbReference type="Pfam" id="PF00378">
    <property type="entry name" value="ECH_1"/>
    <property type="match status" value="1"/>
</dbReference>
<dbReference type="Proteomes" id="UP000809290">
    <property type="component" value="Unassembled WGS sequence"/>
</dbReference>
<comment type="similarity">
    <text evidence="1 2">Belongs to the enoyl-CoA hydratase/isomerase family.</text>
</comment>
<dbReference type="InterPro" id="IPR001753">
    <property type="entry name" value="Enoyl-CoA_hydra/iso"/>
</dbReference>
<proteinExistence type="inferred from homology"/>
<keyword evidence="4" id="KW-1185">Reference proteome</keyword>
<sequence>MTDKGQILYSVDNGMATITIRNPAKRNAISASMWKQIPTLMSRAVADETVKLVVFSGSDGNFSAGADIAELTSIAGSNREDTKTAAQTSDDLTSQAEKAVAECPKLTIALIEGICFGGGLELAIACDLRIASATARFCIPAANIGLVYPFTAIKRLMSIVGPAQAKFLLCTASTLDSEDANQIGLVNRVLPEEQFETKTSEFIGGLISKSQYSITASIAIINTQIECREQAETVATAWETDDRAREDLEIGIRSFLKKERPAFTWALE</sequence>
<evidence type="ECO:0000256" key="1">
    <source>
        <dbReference type="ARBA" id="ARBA00005254"/>
    </source>
</evidence>
<dbReference type="PROSITE" id="PS00166">
    <property type="entry name" value="ENOYL_COA_HYDRATASE"/>
    <property type="match status" value="1"/>
</dbReference>
<protein>
    <submittedName>
        <fullName evidence="3">Enoyl-CoA hydratase/carnithine racemase</fullName>
    </submittedName>
</protein>
<dbReference type="RefSeq" id="WP_204514768.1">
    <property type="nucleotide sequence ID" value="NZ_JAFBCP010000001.1"/>
</dbReference>
<dbReference type="PANTHER" id="PTHR42964:SF1">
    <property type="entry name" value="POLYKETIDE BIOSYNTHESIS ENOYL-COA HYDRATASE PKSH-RELATED"/>
    <property type="match status" value="1"/>
</dbReference>
<dbReference type="InterPro" id="IPR051683">
    <property type="entry name" value="Enoyl-CoA_Hydratase/Isomerase"/>
</dbReference>
<dbReference type="SUPFAM" id="SSF52096">
    <property type="entry name" value="ClpP/crotonase"/>
    <property type="match status" value="1"/>
</dbReference>